<organismHost>
    <name type="scientific">Gryllus bimaculatus</name>
    <name type="common">Two-spotted cricket</name>
    <dbReference type="NCBI Taxonomy" id="6999"/>
</organismHost>
<sequence>MLGICGKKSFPTIKHIKIKSFMNLFSSNLSVQLLFTSLIKFLTKLGMFINR</sequence>
<reference evidence="2 3" key="11">
    <citation type="journal article" date="1994" name="Virus Genes">
        <title>Chilo iridescent virus encodes a putative helicase belonging to a distinct family within the "DEAD/H" superfamily: implications for the evolution of large DNA viruses.</title>
        <authorList>
            <person name="Sonntag K.C."/>
            <person name="Schnitzler P."/>
            <person name="Koonin E.V."/>
            <person name="Darai G."/>
        </authorList>
    </citation>
    <scope>NUCLEOTIDE SEQUENCE [LARGE SCALE GENOMIC DNA]</scope>
</reference>
<dbReference type="KEGG" id="vg:1733238"/>
<reference evidence="2 3" key="10">
    <citation type="journal article" date="1994" name="Nucleic Acids Res.">
        <title>Identification of genes encoding zinc finger proteins, non-histone chromosomal HMG protein homologue, and a putative GTP phosphohydrolase in the genome of Chilo iridescent virus.</title>
        <authorList>
            <person name="Schnitzler P."/>
            <person name="Hug M."/>
            <person name="Handermann M."/>
            <person name="Janssen W."/>
            <person name="Koonin E.V."/>
            <person name="Delius H."/>
            <person name="Darai C."/>
        </authorList>
    </citation>
    <scope>NUCLEOTIDE SEQUENCE [LARGE SCALE GENOMIC DNA]</scope>
</reference>
<protein>
    <submittedName>
        <fullName evidence="2">015R</fullName>
    </submittedName>
</protein>
<reference evidence="2 3" key="4">
    <citation type="journal article" date="1988" name="Virology">
        <title>Identification and characterization of the repetitive DNA element in the genome of insect iridescent virus type 6.</title>
        <authorList>
            <person name="Fischer M."/>
            <person name="Schnitzler P."/>
            <person name="Delius H."/>
            <person name="Darai G."/>
        </authorList>
    </citation>
    <scope>NUCLEOTIDE SEQUENCE [LARGE SCALE GENOMIC DNA]</scope>
</reference>
<evidence type="ECO:0000313" key="2">
    <source>
        <dbReference type="EMBL" id="AAK81952.1"/>
    </source>
</evidence>
<feature type="transmembrane region" description="Helical" evidence="1">
    <location>
        <begin position="21"/>
        <end position="42"/>
    </location>
</feature>
<evidence type="ECO:0000256" key="1">
    <source>
        <dbReference type="SAM" id="Phobius"/>
    </source>
</evidence>
<keyword evidence="1" id="KW-0812">Transmembrane</keyword>
<reference evidence="2 3" key="12">
    <citation type="journal article" date="1997" name="Virus Genes">
        <title>The DNA sequence of Chilo iridescent virus between the genome coordinates 0.101 and 0.391; similarities in coding strategy between insect and vertebrate iridoviruses.</title>
        <authorList>
            <person name="Bahr U."/>
            <person name="Tidona C.A."/>
            <person name="Darai G."/>
        </authorList>
    </citation>
    <scope>NUCLEOTIDE SEQUENCE [LARGE SCALE GENOMIC DNA]</scope>
</reference>
<reference evidence="2 3" key="7">
    <citation type="journal article" date="1993" name="J. Gen. Virol.">
        <title>Identification of the gene encoding the major capsid protein of insect iridescent virus type 6 by polymerase chain reaction.</title>
        <authorList>
            <person name="Stohwasser R."/>
            <person name="Raab K."/>
            <person name="Schnitzler P."/>
            <person name="Janssen W."/>
            <person name="Darai G."/>
        </authorList>
    </citation>
    <scope>NUCLEOTIDE SEQUENCE [LARGE SCALE GENOMIC DNA]</scope>
</reference>
<reference evidence="2 3" key="14">
    <citation type="journal article" date="1999" name="Virus Genes">
        <title>Identification of a gene cluster within the genome of Chilo iridescent virus encoding enzymes involved in viral DNA replication and processing.</title>
        <authorList>
            <person name="Muller K."/>
            <person name="Tidona C.A."/>
            <person name="Darai G."/>
        </authorList>
    </citation>
    <scope>NUCLEOTIDE SEQUENCE [LARGE SCALE GENOMIC DNA]</scope>
</reference>
<evidence type="ECO:0000313" key="3">
    <source>
        <dbReference type="Proteomes" id="UP000001359"/>
    </source>
</evidence>
<accession>Q91G80</accession>
<reference evidence="2 3" key="6">
    <citation type="journal article" date="1992" name="Virus Genes">
        <title>Characterization of the third origin of DNA replication of the genome of insect iridescent virus type 6.</title>
        <authorList>
            <person name="Sonntag K.C."/>
            <person name="Darai G."/>
        </authorList>
    </citation>
    <scope>NUCLEOTIDE SEQUENCE [LARGE SCALE GENOMIC DNA]</scope>
</reference>
<keyword evidence="3" id="KW-1185">Reference proteome</keyword>
<name>Q91G80_IIV6</name>
<reference evidence="2 3" key="3">
    <citation type="journal article" date="1987" name="Virology">
        <title>Molecular cloning and physical mapping of the genome of insect iridescent virus type 6: further evidence for circular permutation of the viral genome.</title>
        <authorList>
            <person name="Schnitzler P."/>
            <person name="Soltau J.B."/>
            <person name="Fischer M."/>
            <person name="Reisner H."/>
            <person name="Scholz J."/>
            <person name="Delius H."/>
            <person name="Darai G."/>
        </authorList>
    </citation>
    <scope>NUCLEOTIDE SEQUENCE [LARGE SCALE GENOMIC DNA]</scope>
</reference>
<organism evidence="2 3">
    <name type="scientific">Invertebrate iridescent virus 6</name>
    <name type="common">IIV-6</name>
    <name type="synonym">Chilo iridescent virus</name>
    <dbReference type="NCBI Taxonomy" id="176652"/>
    <lineage>
        <taxon>Viruses</taxon>
        <taxon>Varidnaviria</taxon>
        <taxon>Bamfordvirae</taxon>
        <taxon>Nucleocytoviricota</taxon>
        <taxon>Megaviricetes</taxon>
        <taxon>Pimascovirales</taxon>
        <taxon>Pimascovirales incertae sedis</taxon>
        <taxon>Iridoviridae</taxon>
        <taxon>Betairidovirinae</taxon>
        <taxon>Iridovirus</taxon>
        <taxon>Iridovirus chilo1</taxon>
    </lineage>
</organism>
<reference evidence="2 3" key="9">
    <citation type="journal article" date="1994" name="J. Gen. Virol.">
        <title>Insect iridescent virus type 6 encodes a polypeptide related to the largest subunit of eukaryotic RNA polymerase II.</title>
        <authorList>
            <person name="Schnitzler P."/>
            <person name="Sonntag K.C."/>
            <person name="Muller M."/>
            <person name="Janssen W."/>
            <person name="Bugert J.J."/>
            <person name="Koonin E.V."/>
            <person name="Darai G."/>
        </authorList>
    </citation>
    <scope>NUCLEOTIDE SEQUENCE [LARGE SCALE GENOMIC DNA]</scope>
</reference>
<reference evidence="2 3" key="2">
    <citation type="journal article" date="1986" name="Med. Microbiol. Immunol.">
        <title>Insect iridescent virus type 6 induced toxic degenerative hepatitis in mice.</title>
        <authorList>
            <person name="Lorbacher de Ruiz H."/>
            <person name="Gelderblom H."/>
            <person name="Hofmann W."/>
            <person name="Darai G."/>
        </authorList>
    </citation>
    <scope>NUCLEOTIDE SEQUENCE [LARGE SCALE GENOMIC DNA]</scope>
</reference>
<dbReference type="RefSeq" id="NP_149478.1">
    <property type="nucleotide sequence ID" value="NC_003038.1"/>
</dbReference>
<reference evidence="2 3" key="1">
    <citation type="journal article" date="1984" name="J. Virol.">
        <title>DNA analysis of insect iridescent virus 6: evidence for circular permutation and terminal redundancy.</title>
        <authorList>
            <person name="Delius H."/>
            <person name="Darai G."/>
            <person name="Fluegel R.M."/>
        </authorList>
    </citation>
    <scope>NUCLEOTIDE SEQUENCE [LARGE SCALE GENOMIC DNA]</scope>
</reference>
<organismHost>
    <name type="scientific">Acheta domesticus</name>
    <name type="common">House cricket</name>
    <dbReference type="NCBI Taxonomy" id="6997"/>
</organismHost>
<proteinExistence type="predicted"/>
<keyword evidence="1" id="KW-1133">Transmembrane helix</keyword>
<reference evidence="2 3" key="5">
    <citation type="journal article" date="1992" name="Virus Genes">
        <title>Identification and mapping of origins of DNA replication within the DNA sequences of the genome of insect iridescent virus type 6.</title>
        <authorList>
            <person name="Handermann M."/>
            <person name="Schnitzler P."/>
            <person name="Rosen-Wolff A."/>
            <person name="Raab K."/>
            <person name="Sonntag K.C."/>
            <person name="Darai G."/>
        </authorList>
    </citation>
    <scope>NUCLEOTIDE SEQUENCE [LARGE SCALE GENOMIC DNA]</scope>
</reference>
<reference evidence="2 3" key="15">
    <citation type="journal article" date="2001" name="Virology">
        <title>Analysis of the first complete DNA sequence of an invertebrate iridovirus: coding strategy of the genome of Chilo iridescent virus.</title>
        <authorList>
            <person name="Jakob N.J."/>
            <person name="Muller K."/>
            <person name="Bahr U."/>
            <person name="Darai G."/>
        </authorList>
    </citation>
    <scope>NUCLEOTIDE SEQUENCE [LARGE SCALE GENOMIC DNA]</scope>
</reference>
<organismHost>
    <name type="scientific">Gryllus campestris</name>
    <dbReference type="NCBI Taxonomy" id="58607"/>
</organismHost>
<reference evidence="2 3" key="13">
    <citation type="journal article" date="1998" name="Virus Genes">
        <title>Identification of a thymidylate synthase gene within the genome of Chilo iridescent virus.</title>
        <authorList>
            <person name="Muller K."/>
            <person name="Tidona C.A."/>
            <person name="Bahr U."/>
            <person name="Darai G."/>
        </authorList>
    </citation>
    <scope>NUCLEOTIDE SEQUENCE [LARGE SCALE GENOMIC DNA]</scope>
</reference>
<dbReference type="EMBL" id="AF303741">
    <property type="protein sequence ID" value="AAK81952.1"/>
    <property type="molecule type" value="Genomic_DNA"/>
</dbReference>
<dbReference type="GeneID" id="1733238"/>
<organismHost>
    <name type="scientific">Chilo suppressalis</name>
    <name type="common">Asiatic rice borer moth</name>
    <dbReference type="NCBI Taxonomy" id="168631"/>
</organismHost>
<reference evidence="2 3" key="8">
    <citation type="journal article" date="1994" name="Intervirology">
        <title>Identification of the primary structure and the coding capacity of the genome of insect iridescent virus type 6 between the genome coordinates 0.310 and 0.347 (7990 bp).</title>
        <authorList>
            <person name="Sonntag K.C."/>
            <person name="Schnitzler P."/>
            <person name="Janssen W."/>
            <person name="Darai G."/>
        </authorList>
    </citation>
    <scope>NUCLEOTIDE SEQUENCE [LARGE SCALE GENOMIC DNA]</scope>
</reference>
<dbReference type="Proteomes" id="UP000001359">
    <property type="component" value="Segment"/>
</dbReference>
<organismHost>
    <name type="scientific">Spodoptera frugiperda</name>
    <name type="common">Fall armyworm</name>
    <dbReference type="NCBI Taxonomy" id="7108"/>
</organismHost>
<keyword evidence="1" id="KW-0472">Membrane</keyword>